<dbReference type="PANTHER" id="PTHR31190">
    <property type="entry name" value="DNA-BINDING DOMAIN"/>
    <property type="match status" value="1"/>
</dbReference>
<evidence type="ECO:0000256" key="5">
    <source>
        <dbReference type="ARBA" id="ARBA00023242"/>
    </source>
</evidence>
<dbReference type="InterPro" id="IPR001471">
    <property type="entry name" value="AP2/ERF_dom"/>
</dbReference>
<dbReference type="Proteomes" id="UP001472677">
    <property type="component" value="Unassembled WGS sequence"/>
</dbReference>
<sequence length="102" mass="11409">MRRPWNKYAAEIHDSTRQVVQVWLGTFETAEEAVLSYDRAAFRMRGSKALLNFPTELMAAASLVQRSKPSLSSGRVEKTTLDLGSSCIMNPFGISKERILMG</sequence>
<feature type="domain" description="AP2/ERF" evidence="7">
    <location>
        <begin position="1"/>
        <end position="54"/>
    </location>
</feature>
<comment type="caution">
    <text evidence="8">The sequence shown here is derived from an EMBL/GenBank/DDBJ whole genome shotgun (WGS) entry which is preliminary data.</text>
</comment>
<dbReference type="InterPro" id="IPR016177">
    <property type="entry name" value="DNA-bd_dom_sf"/>
</dbReference>
<comment type="similarity">
    <text evidence="6">Belongs to the AP2/ERF transcription factor family. ERF subfamily.</text>
</comment>
<evidence type="ECO:0000259" key="7">
    <source>
        <dbReference type="PROSITE" id="PS51032"/>
    </source>
</evidence>
<keyword evidence="3" id="KW-0238">DNA-binding</keyword>
<dbReference type="InterPro" id="IPR044808">
    <property type="entry name" value="ERF_plant"/>
</dbReference>
<evidence type="ECO:0000313" key="8">
    <source>
        <dbReference type="EMBL" id="KAK8575199.1"/>
    </source>
</evidence>
<evidence type="ECO:0000256" key="3">
    <source>
        <dbReference type="ARBA" id="ARBA00023125"/>
    </source>
</evidence>
<reference evidence="8 9" key="1">
    <citation type="journal article" date="2024" name="G3 (Bethesda)">
        <title>Genome assembly of Hibiscus sabdariffa L. provides insights into metabolisms of medicinal natural products.</title>
        <authorList>
            <person name="Kim T."/>
        </authorList>
    </citation>
    <scope>NUCLEOTIDE SEQUENCE [LARGE SCALE GENOMIC DNA]</scope>
    <source>
        <strain evidence="8">TK-2024</strain>
        <tissue evidence="8">Old leaves</tissue>
    </source>
</reference>
<evidence type="ECO:0000256" key="4">
    <source>
        <dbReference type="ARBA" id="ARBA00023163"/>
    </source>
</evidence>
<dbReference type="SMART" id="SM00380">
    <property type="entry name" value="AP2"/>
    <property type="match status" value="1"/>
</dbReference>
<dbReference type="EMBL" id="JBBPBM010000007">
    <property type="protein sequence ID" value="KAK8575199.1"/>
    <property type="molecule type" value="Genomic_DNA"/>
</dbReference>
<evidence type="ECO:0000256" key="2">
    <source>
        <dbReference type="ARBA" id="ARBA00023015"/>
    </source>
</evidence>
<organism evidence="8 9">
    <name type="scientific">Hibiscus sabdariffa</name>
    <name type="common">roselle</name>
    <dbReference type="NCBI Taxonomy" id="183260"/>
    <lineage>
        <taxon>Eukaryota</taxon>
        <taxon>Viridiplantae</taxon>
        <taxon>Streptophyta</taxon>
        <taxon>Embryophyta</taxon>
        <taxon>Tracheophyta</taxon>
        <taxon>Spermatophyta</taxon>
        <taxon>Magnoliopsida</taxon>
        <taxon>eudicotyledons</taxon>
        <taxon>Gunneridae</taxon>
        <taxon>Pentapetalae</taxon>
        <taxon>rosids</taxon>
        <taxon>malvids</taxon>
        <taxon>Malvales</taxon>
        <taxon>Malvaceae</taxon>
        <taxon>Malvoideae</taxon>
        <taxon>Hibiscus</taxon>
    </lineage>
</organism>
<keyword evidence="2" id="KW-0805">Transcription regulation</keyword>
<protein>
    <recommendedName>
        <fullName evidence="7">AP2/ERF domain-containing protein</fullName>
    </recommendedName>
</protein>
<gene>
    <name evidence="8" type="ORF">V6N12_062875</name>
</gene>
<dbReference type="SUPFAM" id="SSF54171">
    <property type="entry name" value="DNA-binding domain"/>
    <property type="match status" value="1"/>
</dbReference>
<name>A0ABR2FAC8_9ROSI</name>
<keyword evidence="9" id="KW-1185">Reference proteome</keyword>
<evidence type="ECO:0000256" key="6">
    <source>
        <dbReference type="ARBA" id="ARBA00024343"/>
    </source>
</evidence>
<evidence type="ECO:0000256" key="1">
    <source>
        <dbReference type="ARBA" id="ARBA00004123"/>
    </source>
</evidence>
<dbReference type="InterPro" id="IPR036955">
    <property type="entry name" value="AP2/ERF_dom_sf"/>
</dbReference>
<evidence type="ECO:0000313" key="9">
    <source>
        <dbReference type="Proteomes" id="UP001472677"/>
    </source>
</evidence>
<keyword evidence="5" id="KW-0539">Nucleus</keyword>
<comment type="subcellular location">
    <subcellularLocation>
        <location evidence="1">Nucleus</location>
    </subcellularLocation>
</comment>
<dbReference type="Gene3D" id="3.30.730.10">
    <property type="entry name" value="AP2/ERF domain"/>
    <property type="match status" value="1"/>
</dbReference>
<dbReference type="PROSITE" id="PS51032">
    <property type="entry name" value="AP2_ERF"/>
    <property type="match status" value="1"/>
</dbReference>
<accession>A0ABR2FAC8</accession>
<dbReference type="CDD" id="cd00018">
    <property type="entry name" value="AP2"/>
    <property type="match status" value="1"/>
</dbReference>
<proteinExistence type="inferred from homology"/>
<keyword evidence="4" id="KW-0804">Transcription</keyword>
<dbReference type="PANTHER" id="PTHR31190:SF173">
    <property type="entry name" value="PATHOGENESIS-RELATED GENES TRANSCRIPTIONAL ACTIVATOR PTI5"/>
    <property type="match status" value="1"/>
</dbReference>